<keyword evidence="2" id="KW-0812">Transmembrane</keyword>
<dbReference type="RefSeq" id="WP_145282177.1">
    <property type="nucleotide sequence ID" value="NZ_CP036318.1"/>
</dbReference>
<dbReference type="AlphaFoldDB" id="A0A518IND7"/>
<keyword evidence="2" id="KW-1133">Transmembrane helix</keyword>
<sequence>MTDPRRFVDSTNTKINSILVTKFVAIVLLLASVGCVGSGLVMPETGEVEGIVTMDGQPLPNVSIVFQPQENPQARASMAVSDEQGRYTLTYHTDKQGALIGMHTVSITTPTDAPDPSGQSKDPIPARYNSQSELVVEVKAGSNDIPLELTSK</sequence>
<protein>
    <recommendedName>
        <fullName evidence="5">Carboxypeptidase regulatory-like domain-containing protein</fullName>
    </recommendedName>
</protein>
<keyword evidence="2" id="KW-0472">Membrane</keyword>
<proteinExistence type="predicted"/>
<feature type="transmembrane region" description="Helical" evidence="2">
    <location>
        <begin position="20"/>
        <end position="42"/>
    </location>
</feature>
<evidence type="ECO:0008006" key="5">
    <source>
        <dbReference type="Google" id="ProtNLM"/>
    </source>
</evidence>
<evidence type="ECO:0000313" key="4">
    <source>
        <dbReference type="Proteomes" id="UP000316770"/>
    </source>
</evidence>
<evidence type="ECO:0000313" key="3">
    <source>
        <dbReference type="EMBL" id="QDV54585.1"/>
    </source>
</evidence>
<organism evidence="3 4">
    <name type="scientific">Rosistilla oblonga</name>
    <dbReference type="NCBI Taxonomy" id="2527990"/>
    <lineage>
        <taxon>Bacteria</taxon>
        <taxon>Pseudomonadati</taxon>
        <taxon>Planctomycetota</taxon>
        <taxon>Planctomycetia</taxon>
        <taxon>Pirellulales</taxon>
        <taxon>Pirellulaceae</taxon>
        <taxon>Rosistilla</taxon>
    </lineage>
</organism>
<dbReference type="EMBL" id="CP036318">
    <property type="protein sequence ID" value="QDV54585.1"/>
    <property type="molecule type" value="Genomic_DNA"/>
</dbReference>
<reference evidence="3 4" key="1">
    <citation type="submission" date="2019-02" db="EMBL/GenBank/DDBJ databases">
        <title>Deep-cultivation of Planctomycetes and their phenomic and genomic characterization uncovers novel biology.</title>
        <authorList>
            <person name="Wiegand S."/>
            <person name="Jogler M."/>
            <person name="Boedeker C."/>
            <person name="Pinto D."/>
            <person name="Vollmers J."/>
            <person name="Rivas-Marin E."/>
            <person name="Kohn T."/>
            <person name="Peeters S.H."/>
            <person name="Heuer A."/>
            <person name="Rast P."/>
            <person name="Oberbeckmann S."/>
            <person name="Bunk B."/>
            <person name="Jeske O."/>
            <person name="Meyerdierks A."/>
            <person name="Storesund J.E."/>
            <person name="Kallscheuer N."/>
            <person name="Luecker S."/>
            <person name="Lage O.M."/>
            <person name="Pohl T."/>
            <person name="Merkel B.J."/>
            <person name="Hornburger P."/>
            <person name="Mueller R.-W."/>
            <person name="Bruemmer F."/>
            <person name="Labrenz M."/>
            <person name="Spormann A.M."/>
            <person name="Op den Camp H."/>
            <person name="Overmann J."/>
            <person name="Amann R."/>
            <person name="Jetten M.S.M."/>
            <person name="Mascher T."/>
            <person name="Medema M.H."/>
            <person name="Devos D.P."/>
            <person name="Kaster A.-K."/>
            <person name="Ovreas L."/>
            <person name="Rohde M."/>
            <person name="Galperin M.Y."/>
            <person name="Jogler C."/>
        </authorList>
    </citation>
    <scope>NUCLEOTIDE SEQUENCE [LARGE SCALE GENOMIC DNA]</scope>
    <source>
        <strain evidence="3 4">Mal33</strain>
    </source>
</reference>
<evidence type="ECO:0000256" key="2">
    <source>
        <dbReference type="SAM" id="Phobius"/>
    </source>
</evidence>
<feature type="region of interest" description="Disordered" evidence="1">
    <location>
        <begin position="106"/>
        <end position="130"/>
    </location>
</feature>
<dbReference type="PROSITE" id="PS51257">
    <property type="entry name" value="PROKAR_LIPOPROTEIN"/>
    <property type="match status" value="1"/>
</dbReference>
<dbReference type="Proteomes" id="UP000316770">
    <property type="component" value="Chromosome"/>
</dbReference>
<gene>
    <name evidence="3" type="ORF">Mal33_05400</name>
</gene>
<evidence type="ECO:0000256" key="1">
    <source>
        <dbReference type="SAM" id="MobiDB-lite"/>
    </source>
</evidence>
<keyword evidence="4" id="KW-1185">Reference proteome</keyword>
<accession>A0A518IND7</accession>
<name>A0A518IND7_9BACT</name>